<dbReference type="EMBL" id="CM047906">
    <property type="protein sequence ID" value="KAJ0087256.1"/>
    <property type="molecule type" value="Genomic_DNA"/>
</dbReference>
<sequence length="71" mass="7621">MAVTARSLCAAALMIPIIADAALNVQRTIKSLNVQRTIKDLIAADAFGCFLESYPCGRNNFIPSVQPEPCP</sequence>
<evidence type="ECO:0000313" key="1">
    <source>
        <dbReference type="EMBL" id="KAJ0087256.1"/>
    </source>
</evidence>
<organism evidence="1 2">
    <name type="scientific">Pistacia atlantica</name>
    <dbReference type="NCBI Taxonomy" id="434234"/>
    <lineage>
        <taxon>Eukaryota</taxon>
        <taxon>Viridiplantae</taxon>
        <taxon>Streptophyta</taxon>
        <taxon>Embryophyta</taxon>
        <taxon>Tracheophyta</taxon>
        <taxon>Spermatophyta</taxon>
        <taxon>Magnoliopsida</taxon>
        <taxon>eudicotyledons</taxon>
        <taxon>Gunneridae</taxon>
        <taxon>Pentapetalae</taxon>
        <taxon>rosids</taxon>
        <taxon>malvids</taxon>
        <taxon>Sapindales</taxon>
        <taxon>Anacardiaceae</taxon>
        <taxon>Pistacia</taxon>
    </lineage>
</organism>
<name>A0ACC1AKQ6_9ROSI</name>
<dbReference type="Proteomes" id="UP001164250">
    <property type="component" value="Chromosome 10"/>
</dbReference>
<comment type="caution">
    <text evidence="1">The sequence shown here is derived from an EMBL/GenBank/DDBJ whole genome shotgun (WGS) entry which is preliminary data.</text>
</comment>
<proteinExistence type="predicted"/>
<accession>A0ACC1AKQ6</accession>
<gene>
    <name evidence="1" type="ORF">Patl1_08176</name>
</gene>
<evidence type="ECO:0000313" key="2">
    <source>
        <dbReference type="Proteomes" id="UP001164250"/>
    </source>
</evidence>
<keyword evidence="2" id="KW-1185">Reference proteome</keyword>
<protein>
    <submittedName>
        <fullName evidence="1">Uncharacterized protein</fullName>
    </submittedName>
</protein>
<reference evidence="2" key="1">
    <citation type="journal article" date="2023" name="G3 (Bethesda)">
        <title>Genome assembly and association tests identify interacting loci associated with vigor, precocity, and sex in interspecific pistachio rootstocks.</title>
        <authorList>
            <person name="Palmer W."/>
            <person name="Jacygrad E."/>
            <person name="Sagayaradj S."/>
            <person name="Cavanaugh K."/>
            <person name="Han R."/>
            <person name="Bertier L."/>
            <person name="Beede B."/>
            <person name="Kafkas S."/>
            <person name="Golino D."/>
            <person name="Preece J."/>
            <person name="Michelmore R."/>
        </authorList>
    </citation>
    <scope>NUCLEOTIDE SEQUENCE [LARGE SCALE GENOMIC DNA]</scope>
</reference>